<evidence type="ECO:0000256" key="2">
    <source>
        <dbReference type="SAM" id="Phobius"/>
    </source>
</evidence>
<evidence type="ECO:0000313" key="5">
    <source>
        <dbReference type="Proteomes" id="UP000799770"/>
    </source>
</evidence>
<name>A0A6A5YL77_9PLEO</name>
<keyword evidence="2" id="KW-0812">Transmembrane</keyword>
<evidence type="ECO:0000313" key="4">
    <source>
        <dbReference type="EMBL" id="KAF2107866.1"/>
    </source>
</evidence>
<proteinExistence type="predicted"/>
<evidence type="ECO:0000256" key="1">
    <source>
        <dbReference type="ARBA" id="ARBA00022729"/>
    </source>
</evidence>
<dbReference type="Proteomes" id="UP000799770">
    <property type="component" value="Unassembled WGS sequence"/>
</dbReference>
<protein>
    <recommendedName>
        <fullName evidence="3">Yeast cell wall synthesis Kre9/Knh1-like N-terminal domain-containing protein</fullName>
    </recommendedName>
</protein>
<evidence type="ECO:0000259" key="3">
    <source>
        <dbReference type="Pfam" id="PF10342"/>
    </source>
</evidence>
<keyword evidence="2" id="KW-0472">Membrane</keyword>
<keyword evidence="2" id="KW-1133">Transmembrane helix</keyword>
<dbReference type="EMBL" id="ML977351">
    <property type="protein sequence ID" value="KAF2107866.1"/>
    <property type="molecule type" value="Genomic_DNA"/>
</dbReference>
<accession>A0A6A5YL77</accession>
<gene>
    <name evidence="4" type="ORF">BDV96DRAFT_672681</name>
</gene>
<keyword evidence="1" id="KW-0732">Signal</keyword>
<dbReference type="InterPro" id="IPR018466">
    <property type="entry name" value="Kre9/Knh1-like_N"/>
</dbReference>
<sequence>MLVKLPFYHASFRMRAVTGIWFALLLGIVNAVKIVDWPADVETGKEYEIKWEDGYVTVKIVYMSPFGNGSIATPVPPQSTGKSYTWHIPGSLEPGDGYRLHIITDTSQFEHNEAYSNTFRVVRSDASSTESPSSATSTNKVSTVFIWPSSRSREPPSLSSIPRRITNSLSTISYPTTSSTGSSFSTTELESPSLSEFTVDRSLLISTQQTLGSTSVTMPSTDAPHSLLNSTSNHQHTRSGYSTRKIIGIVVGVVIGTLITIAIAFCLRQRALFAKAIDAGQPDLPEYVGRLEFHYTGFPPLEKGVSNNGDGRAPDVVELDGIETRAELDGTTPGDVTREHVPRIIPTAVQEGILSHEA</sequence>
<feature type="domain" description="Yeast cell wall synthesis Kre9/Knh1-like N-terminal" evidence="3">
    <location>
        <begin position="40"/>
        <end position="121"/>
    </location>
</feature>
<keyword evidence="5" id="KW-1185">Reference proteome</keyword>
<reference evidence="4" key="1">
    <citation type="journal article" date="2020" name="Stud. Mycol.">
        <title>101 Dothideomycetes genomes: a test case for predicting lifestyles and emergence of pathogens.</title>
        <authorList>
            <person name="Haridas S."/>
            <person name="Albert R."/>
            <person name="Binder M."/>
            <person name="Bloem J."/>
            <person name="Labutti K."/>
            <person name="Salamov A."/>
            <person name="Andreopoulos B."/>
            <person name="Baker S."/>
            <person name="Barry K."/>
            <person name="Bills G."/>
            <person name="Bluhm B."/>
            <person name="Cannon C."/>
            <person name="Castanera R."/>
            <person name="Culley D."/>
            <person name="Daum C."/>
            <person name="Ezra D."/>
            <person name="Gonzalez J."/>
            <person name="Henrissat B."/>
            <person name="Kuo A."/>
            <person name="Liang C."/>
            <person name="Lipzen A."/>
            <person name="Lutzoni F."/>
            <person name="Magnuson J."/>
            <person name="Mondo S."/>
            <person name="Nolan M."/>
            <person name="Ohm R."/>
            <person name="Pangilinan J."/>
            <person name="Park H.-J."/>
            <person name="Ramirez L."/>
            <person name="Alfaro M."/>
            <person name="Sun H."/>
            <person name="Tritt A."/>
            <person name="Yoshinaga Y."/>
            <person name="Zwiers L.-H."/>
            <person name="Turgeon B."/>
            <person name="Goodwin S."/>
            <person name="Spatafora J."/>
            <person name="Crous P."/>
            <person name="Grigoriev I."/>
        </authorList>
    </citation>
    <scope>NUCLEOTIDE SEQUENCE</scope>
    <source>
        <strain evidence="4">CBS 627.86</strain>
    </source>
</reference>
<organism evidence="4 5">
    <name type="scientific">Lophiotrema nucula</name>
    <dbReference type="NCBI Taxonomy" id="690887"/>
    <lineage>
        <taxon>Eukaryota</taxon>
        <taxon>Fungi</taxon>
        <taxon>Dikarya</taxon>
        <taxon>Ascomycota</taxon>
        <taxon>Pezizomycotina</taxon>
        <taxon>Dothideomycetes</taxon>
        <taxon>Pleosporomycetidae</taxon>
        <taxon>Pleosporales</taxon>
        <taxon>Lophiotremataceae</taxon>
        <taxon>Lophiotrema</taxon>
    </lineage>
</organism>
<dbReference type="Pfam" id="PF10342">
    <property type="entry name" value="Kre9_KNH"/>
    <property type="match status" value="1"/>
</dbReference>
<dbReference type="AlphaFoldDB" id="A0A6A5YL77"/>
<feature type="transmembrane region" description="Helical" evidence="2">
    <location>
        <begin position="246"/>
        <end position="267"/>
    </location>
</feature>